<dbReference type="PROSITE" id="PS50011">
    <property type="entry name" value="PROTEIN_KINASE_DOM"/>
    <property type="match status" value="1"/>
</dbReference>
<dbReference type="InterPro" id="IPR051681">
    <property type="entry name" value="Ser/Thr_Kinases-Pseudokinases"/>
</dbReference>
<feature type="domain" description="Protein kinase" evidence="1">
    <location>
        <begin position="1"/>
        <end position="76"/>
    </location>
</feature>
<dbReference type="EMBL" id="MU069567">
    <property type="protein sequence ID" value="KAF5838761.1"/>
    <property type="molecule type" value="Genomic_DNA"/>
</dbReference>
<dbReference type="Pfam" id="PF07714">
    <property type="entry name" value="PK_Tyr_Ser-Thr"/>
    <property type="match status" value="1"/>
</dbReference>
<evidence type="ECO:0000313" key="2">
    <source>
        <dbReference type="EMBL" id="KAF5838761.1"/>
    </source>
</evidence>
<keyword evidence="3" id="KW-1185">Reference proteome</keyword>
<dbReference type="InterPro" id="IPR000719">
    <property type="entry name" value="Prot_kinase_dom"/>
</dbReference>
<dbReference type="SUPFAM" id="SSF56112">
    <property type="entry name" value="Protein kinase-like (PK-like)"/>
    <property type="match status" value="1"/>
</dbReference>
<evidence type="ECO:0000259" key="1">
    <source>
        <dbReference type="PROSITE" id="PS50011"/>
    </source>
</evidence>
<dbReference type="PANTHER" id="PTHR44329">
    <property type="entry name" value="SERINE/THREONINE-PROTEIN KINASE TNNI3K-RELATED"/>
    <property type="match status" value="1"/>
</dbReference>
<dbReference type="Proteomes" id="UP000815325">
    <property type="component" value="Unassembled WGS sequence"/>
</dbReference>
<comment type="caution">
    <text evidence="2">The sequence shown here is derived from an EMBL/GenBank/DDBJ whole genome shotgun (WGS) entry which is preliminary data.</text>
</comment>
<organism evidence="2 3">
    <name type="scientific">Dunaliella salina</name>
    <name type="common">Green alga</name>
    <name type="synonym">Protococcus salinus</name>
    <dbReference type="NCBI Taxonomy" id="3046"/>
    <lineage>
        <taxon>Eukaryota</taxon>
        <taxon>Viridiplantae</taxon>
        <taxon>Chlorophyta</taxon>
        <taxon>core chlorophytes</taxon>
        <taxon>Chlorophyceae</taxon>
        <taxon>CS clade</taxon>
        <taxon>Chlamydomonadales</taxon>
        <taxon>Dunaliellaceae</taxon>
        <taxon>Dunaliella</taxon>
    </lineage>
</organism>
<dbReference type="PANTHER" id="PTHR44329:SF214">
    <property type="entry name" value="PROTEIN KINASE DOMAIN-CONTAINING PROTEIN"/>
    <property type="match status" value="1"/>
</dbReference>
<gene>
    <name evidence="2" type="ORF">DUNSADRAFT_2305</name>
</gene>
<proteinExistence type="predicted"/>
<dbReference type="InterPro" id="IPR011009">
    <property type="entry name" value="Kinase-like_dom_sf"/>
</dbReference>
<name>A0ABQ7GVW3_DUNSA</name>
<reference evidence="2" key="1">
    <citation type="submission" date="2017-08" db="EMBL/GenBank/DDBJ databases">
        <authorList>
            <person name="Polle J.E."/>
            <person name="Barry K."/>
            <person name="Cushman J."/>
            <person name="Schmutz J."/>
            <person name="Tran D."/>
            <person name="Hathwaick L.T."/>
            <person name="Yim W.C."/>
            <person name="Jenkins J."/>
            <person name="Mckie-Krisberg Z.M."/>
            <person name="Prochnik S."/>
            <person name="Lindquist E."/>
            <person name="Dockter R.B."/>
            <person name="Adam C."/>
            <person name="Molina H."/>
            <person name="Bunkerborg J."/>
            <person name="Jin E."/>
            <person name="Buchheim M."/>
            <person name="Magnuson J."/>
        </authorList>
    </citation>
    <scope>NUCLEOTIDE SEQUENCE</scope>
    <source>
        <strain evidence="2">CCAP 19/18</strain>
    </source>
</reference>
<evidence type="ECO:0000313" key="3">
    <source>
        <dbReference type="Proteomes" id="UP000815325"/>
    </source>
</evidence>
<accession>A0ABQ7GVW3</accession>
<sequence length="76" mass="8525">MEAGDLTDAVHRHRFFHSEDGKPYLDFVVQMLLDIAHGMEHVHSQSIIHGDLNPNNILLKFDSSNTSNLRGKVAGE</sequence>
<dbReference type="Gene3D" id="1.10.510.10">
    <property type="entry name" value="Transferase(Phosphotransferase) domain 1"/>
    <property type="match status" value="1"/>
</dbReference>
<protein>
    <recommendedName>
        <fullName evidence="1">Protein kinase domain-containing protein</fullName>
    </recommendedName>
</protein>
<dbReference type="InterPro" id="IPR001245">
    <property type="entry name" value="Ser-Thr/Tyr_kinase_cat_dom"/>
</dbReference>